<gene>
    <name evidence="2" type="ORF">GAYE_PCTG60G1358</name>
</gene>
<name>A0AAV9I5D4_9RHOD</name>
<dbReference type="EMBL" id="JANCYU010000015">
    <property type="protein sequence ID" value="KAK4523462.1"/>
    <property type="molecule type" value="Genomic_DNA"/>
</dbReference>
<dbReference type="Proteomes" id="UP001300502">
    <property type="component" value="Unassembled WGS sequence"/>
</dbReference>
<feature type="compositionally biased region" description="Basic and acidic residues" evidence="1">
    <location>
        <begin position="115"/>
        <end position="126"/>
    </location>
</feature>
<proteinExistence type="predicted"/>
<organism evidence="2 3">
    <name type="scientific">Galdieria yellowstonensis</name>
    <dbReference type="NCBI Taxonomy" id="3028027"/>
    <lineage>
        <taxon>Eukaryota</taxon>
        <taxon>Rhodophyta</taxon>
        <taxon>Bangiophyceae</taxon>
        <taxon>Galdieriales</taxon>
        <taxon>Galdieriaceae</taxon>
        <taxon>Galdieria</taxon>
    </lineage>
</organism>
<reference evidence="2 3" key="1">
    <citation type="submission" date="2022-07" db="EMBL/GenBank/DDBJ databases">
        <title>Genome-wide signatures of adaptation to extreme environments.</title>
        <authorList>
            <person name="Cho C.H."/>
            <person name="Yoon H.S."/>
        </authorList>
    </citation>
    <scope>NUCLEOTIDE SEQUENCE [LARGE SCALE GENOMIC DNA]</scope>
    <source>
        <strain evidence="2 3">108.79 E11</strain>
    </source>
</reference>
<feature type="region of interest" description="Disordered" evidence="1">
    <location>
        <begin position="183"/>
        <end position="203"/>
    </location>
</feature>
<protein>
    <submittedName>
        <fullName evidence="2">Uncharacterized protein</fullName>
    </submittedName>
</protein>
<keyword evidence="3" id="KW-1185">Reference proteome</keyword>
<dbReference type="Pfam" id="PF15375">
    <property type="entry name" value="FSAF1"/>
    <property type="match status" value="1"/>
</dbReference>
<evidence type="ECO:0000313" key="2">
    <source>
        <dbReference type="EMBL" id="KAK4523462.1"/>
    </source>
</evidence>
<feature type="compositionally biased region" description="Polar residues" evidence="1">
    <location>
        <begin position="192"/>
        <end position="203"/>
    </location>
</feature>
<evidence type="ECO:0000256" key="1">
    <source>
        <dbReference type="SAM" id="MobiDB-lite"/>
    </source>
</evidence>
<feature type="region of interest" description="Disordered" evidence="1">
    <location>
        <begin position="95"/>
        <end position="126"/>
    </location>
</feature>
<sequence length="203" mass="24182">MFHIQVVIRIEYGHHKESSERNCRWMDNNDDEDLDHVLWEQNIEQNLSQLQDTCIRWSVDSQETTKYRVVSSKYVRETAIVPSVQQTTKVVKEDAQSSCLKTRTKRKKTKKKRQQPVEKEQPKSNEVDMLHFVRQHRNEVQRFVLQNEKSRSEVWKQALESLGVKSTKKSKVPFPIFLGMQRKQKQRKARLQSKTCVVTSRRK</sequence>
<feature type="compositionally biased region" description="Basic residues" evidence="1">
    <location>
        <begin position="102"/>
        <end position="114"/>
    </location>
</feature>
<comment type="caution">
    <text evidence="2">The sequence shown here is derived from an EMBL/GenBank/DDBJ whole genome shotgun (WGS) entry which is preliminary data.</text>
</comment>
<dbReference type="InterPro" id="IPR027973">
    <property type="entry name" value="FSAF1-like"/>
</dbReference>
<accession>A0AAV9I5D4</accession>
<dbReference type="AlphaFoldDB" id="A0AAV9I5D4"/>
<evidence type="ECO:0000313" key="3">
    <source>
        <dbReference type="Proteomes" id="UP001300502"/>
    </source>
</evidence>